<comment type="similarity">
    <text evidence="1">Belongs to the short-chain dehydrogenases/reductases (SDR) family.</text>
</comment>
<evidence type="ECO:0000313" key="2">
    <source>
        <dbReference type="EMBL" id="CAB4930911.1"/>
    </source>
</evidence>
<dbReference type="Gene3D" id="3.40.50.720">
    <property type="entry name" value="NAD(P)-binding Rossmann-like Domain"/>
    <property type="match status" value="1"/>
</dbReference>
<dbReference type="PRINTS" id="PR00081">
    <property type="entry name" value="GDHRDH"/>
</dbReference>
<dbReference type="GO" id="GO:0016616">
    <property type="term" value="F:oxidoreductase activity, acting on the CH-OH group of donors, NAD or NADP as acceptor"/>
    <property type="evidence" value="ECO:0007669"/>
    <property type="project" value="TreeGrafter"/>
</dbReference>
<protein>
    <submittedName>
        <fullName evidence="2">Unannotated protein</fullName>
    </submittedName>
</protein>
<gene>
    <name evidence="2" type="ORF">UFOPK3674_01142</name>
</gene>
<organism evidence="2">
    <name type="scientific">freshwater metagenome</name>
    <dbReference type="NCBI Taxonomy" id="449393"/>
    <lineage>
        <taxon>unclassified sequences</taxon>
        <taxon>metagenomes</taxon>
        <taxon>ecological metagenomes</taxon>
    </lineage>
</organism>
<name>A0A6J7IJF8_9ZZZZ</name>
<dbReference type="EMBL" id="CAFBMX010000005">
    <property type="protein sequence ID" value="CAB4930911.1"/>
    <property type="molecule type" value="Genomic_DNA"/>
</dbReference>
<sequence length="113" mass="12283">MRTIDELSDDDWHAQWELDVMAPMRLMRALAPQMALRGGGRIVNVSSSGGKRPTSLNPAYSVTKAAQLFLSRTSADRWARAGVLVNAVTPGPTTSQMCSRPARSATRWALRAG</sequence>
<reference evidence="2" key="1">
    <citation type="submission" date="2020-05" db="EMBL/GenBank/DDBJ databases">
        <authorList>
            <person name="Chiriac C."/>
            <person name="Salcher M."/>
            <person name="Ghai R."/>
            <person name="Kavagutti S V."/>
        </authorList>
    </citation>
    <scope>NUCLEOTIDE SEQUENCE</scope>
</reference>
<dbReference type="CDD" id="cd05233">
    <property type="entry name" value="SDR_c"/>
    <property type="match status" value="1"/>
</dbReference>
<dbReference type="AlphaFoldDB" id="A0A6J7IJF8"/>
<dbReference type="InterPro" id="IPR036291">
    <property type="entry name" value="NAD(P)-bd_dom_sf"/>
</dbReference>
<dbReference type="SUPFAM" id="SSF51735">
    <property type="entry name" value="NAD(P)-binding Rossmann-fold domains"/>
    <property type="match status" value="1"/>
</dbReference>
<proteinExistence type="inferred from homology"/>
<dbReference type="InterPro" id="IPR002347">
    <property type="entry name" value="SDR_fam"/>
</dbReference>
<dbReference type="Pfam" id="PF00106">
    <property type="entry name" value="adh_short"/>
    <property type="match status" value="1"/>
</dbReference>
<dbReference type="PANTHER" id="PTHR42760">
    <property type="entry name" value="SHORT-CHAIN DEHYDROGENASES/REDUCTASES FAMILY MEMBER"/>
    <property type="match status" value="1"/>
</dbReference>
<evidence type="ECO:0000256" key="1">
    <source>
        <dbReference type="ARBA" id="ARBA00006484"/>
    </source>
</evidence>
<accession>A0A6J7IJF8</accession>